<dbReference type="CDD" id="cd09630">
    <property type="entry name" value="CDH_like_cytochrome"/>
    <property type="match status" value="1"/>
</dbReference>
<dbReference type="CDD" id="cd08760">
    <property type="entry name" value="Cyt_b561_FRRS1_like"/>
    <property type="match status" value="1"/>
</dbReference>
<evidence type="ECO:0000256" key="2">
    <source>
        <dbReference type="ARBA" id="ARBA00022448"/>
    </source>
</evidence>
<feature type="non-terminal residue" evidence="10">
    <location>
        <position position="1"/>
    </location>
</feature>
<evidence type="ECO:0008006" key="12">
    <source>
        <dbReference type="Google" id="ProtNLM"/>
    </source>
</evidence>
<dbReference type="AlphaFoldDB" id="A0A137NZZ3"/>
<feature type="domain" description="Cytochrome b561" evidence="9">
    <location>
        <begin position="105"/>
        <end position="294"/>
    </location>
</feature>
<proteinExistence type="predicted"/>
<evidence type="ECO:0000256" key="5">
    <source>
        <dbReference type="ARBA" id="ARBA00022989"/>
    </source>
</evidence>
<name>A0A137NZZ3_CONC2</name>
<feature type="transmembrane region" description="Helical" evidence="7">
    <location>
        <begin position="139"/>
        <end position="161"/>
    </location>
</feature>
<dbReference type="OrthoDB" id="19261at2759"/>
<feature type="non-terminal residue" evidence="10">
    <location>
        <position position="294"/>
    </location>
</feature>
<dbReference type="InterPro" id="IPR015920">
    <property type="entry name" value="Cellobiose_DH-like_cyt"/>
</dbReference>
<evidence type="ECO:0000313" key="10">
    <source>
        <dbReference type="EMBL" id="KXN68383.1"/>
    </source>
</evidence>
<evidence type="ECO:0000256" key="1">
    <source>
        <dbReference type="ARBA" id="ARBA00004370"/>
    </source>
</evidence>
<dbReference type="InterPro" id="IPR005018">
    <property type="entry name" value="DOMON_domain"/>
</dbReference>
<accession>A0A137NZZ3</accession>
<dbReference type="Pfam" id="PF03188">
    <property type="entry name" value="Cytochrom_B561"/>
    <property type="match status" value="1"/>
</dbReference>
<gene>
    <name evidence="10" type="ORF">CONCODRAFT_31623</name>
</gene>
<dbReference type="PANTHER" id="PTHR47797:SF3">
    <property type="entry name" value="CYTOCHROME B561 DOMAIN-CONTAINING PROTEIN"/>
    <property type="match status" value="1"/>
</dbReference>
<dbReference type="Proteomes" id="UP000070444">
    <property type="component" value="Unassembled WGS sequence"/>
</dbReference>
<dbReference type="SMART" id="SM00664">
    <property type="entry name" value="DoH"/>
    <property type="match status" value="1"/>
</dbReference>
<evidence type="ECO:0000256" key="7">
    <source>
        <dbReference type="SAM" id="Phobius"/>
    </source>
</evidence>
<dbReference type="PROSITE" id="PS50939">
    <property type="entry name" value="CYTOCHROME_B561"/>
    <property type="match status" value="1"/>
</dbReference>
<keyword evidence="11" id="KW-1185">Reference proteome</keyword>
<feature type="transmembrane region" description="Helical" evidence="7">
    <location>
        <begin position="249"/>
        <end position="269"/>
    </location>
</feature>
<evidence type="ECO:0000259" key="9">
    <source>
        <dbReference type="PROSITE" id="PS50939"/>
    </source>
</evidence>
<dbReference type="OMA" id="WIWAISS"/>
<dbReference type="GO" id="GO:0016020">
    <property type="term" value="C:membrane"/>
    <property type="evidence" value="ECO:0007669"/>
    <property type="project" value="UniProtKB-SubCell"/>
</dbReference>
<reference evidence="10 11" key="1">
    <citation type="journal article" date="2015" name="Genome Biol. Evol.">
        <title>Phylogenomic analyses indicate that early fungi evolved digesting cell walls of algal ancestors of land plants.</title>
        <authorList>
            <person name="Chang Y."/>
            <person name="Wang S."/>
            <person name="Sekimoto S."/>
            <person name="Aerts A.L."/>
            <person name="Choi C."/>
            <person name="Clum A."/>
            <person name="LaButti K.M."/>
            <person name="Lindquist E.A."/>
            <person name="Yee Ngan C."/>
            <person name="Ohm R.A."/>
            <person name="Salamov A.A."/>
            <person name="Grigoriev I.V."/>
            <person name="Spatafora J.W."/>
            <person name="Berbee M.L."/>
        </authorList>
    </citation>
    <scope>NUCLEOTIDE SEQUENCE [LARGE SCALE GENOMIC DNA]</scope>
    <source>
        <strain evidence="10 11">NRRL 28638</strain>
    </source>
</reference>
<dbReference type="PROSITE" id="PS50836">
    <property type="entry name" value="DOMON"/>
    <property type="match status" value="1"/>
</dbReference>
<keyword evidence="5 7" id="KW-1133">Transmembrane helix</keyword>
<keyword evidence="3 7" id="KW-0812">Transmembrane</keyword>
<evidence type="ECO:0000256" key="6">
    <source>
        <dbReference type="ARBA" id="ARBA00023136"/>
    </source>
</evidence>
<dbReference type="STRING" id="796925.A0A137NZZ3"/>
<dbReference type="Pfam" id="PF16010">
    <property type="entry name" value="CDH-cyt"/>
    <property type="match status" value="1"/>
</dbReference>
<feature type="transmembrane region" description="Helical" evidence="7">
    <location>
        <begin position="173"/>
        <end position="198"/>
    </location>
</feature>
<keyword evidence="4" id="KW-0249">Electron transport</keyword>
<feature type="domain" description="DOMON" evidence="8">
    <location>
        <begin position="1"/>
        <end position="95"/>
    </location>
</feature>
<dbReference type="SMART" id="SM00665">
    <property type="entry name" value="B561"/>
    <property type="match status" value="1"/>
</dbReference>
<feature type="transmembrane region" description="Helical" evidence="7">
    <location>
        <begin position="276"/>
        <end position="293"/>
    </location>
</feature>
<sequence length="294" mass="31927">SSSGWSALGTGIWMEGSTMMIVWRNPDNTFTVSDRVAGGAFMPTAAPSQASKIVTSESKVENGNNIVVFRRAKATDQKMLANFDAAQTSWIWAISSSVPSGSSPSTTIDIHDNFGKFDLDVTKGTTGGATVSSGYGIKYLIHGVLMFLGWNLMPYLGILAAGPFKKVLGVWWFRIHVALLGFAGPALVLGGFVLVIIANGNAHFRGPHSIIGLLTVILQALQIVLGVVIDRLWNPERTSIPWYDKLHWYGGRVLFVLAQVTIVLGLLLYDTPNSLKVYWILFGILLFLEVASLI</sequence>
<evidence type="ECO:0000259" key="8">
    <source>
        <dbReference type="PROSITE" id="PS50836"/>
    </source>
</evidence>
<dbReference type="PANTHER" id="PTHR47797">
    <property type="entry name" value="DEHYDROGENASE, PUTATIVE (AFU_ORTHOLOGUE AFUA_8G05805)-RELATED"/>
    <property type="match status" value="1"/>
</dbReference>
<organism evidence="10 11">
    <name type="scientific">Conidiobolus coronatus (strain ATCC 28846 / CBS 209.66 / NRRL 28638)</name>
    <name type="common">Delacroixia coronata</name>
    <dbReference type="NCBI Taxonomy" id="796925"/>
    <lineage>
        <taxon>Eukaryota</taxon>
        <taxon>Fungi</taxon>
        <taxon>Fungi incertae sedis</taxon>
        <taxon>Zoopagomycota</taxon>
        <taxon>Entomophthoromycotina</taxon>
        <taxon>Entomophthoromycetes</taxon>
        <taxon>Entomophthorales</taxon>
        <taxon>Ancylistaceae</taxon>
        <taxon>Conidiobolus</taxon>
    </lineage>
</organism>
<evidence type="ECO:0000256" key="3">
    <source>
        <dbReference type="ARBA" id="ARBA00022692"/>
    </source>
</evidence>
<dbReference type="Gene3D" id="2.60.40.1210">
    <property type="entry name" value="Cellobiose dehydrogenase, cytochrome domain"/>
    <property type="match status" value="1"/>
</dbReference>
<comment type="subcellular location">
    <subcellularLocation>
        <location evidence="1">Membrane</location>
    </subcellularLocation>
</comment>
<feature type="transmembrane region" description="Helical" evidence="7">
    <location>
        <begin position="210"/>
        <end position="229"/>
    </location>
</feature>
<keyword evidence="2" id="KW-0813">Transport</keyword>
<protein>
    <recommendedName>
        <fullName evidence="12">Cytochrome b561 domain-containing protein</fullName>
    </recommendedName>
</protein>
<keyword evidence="6 7" id="KW-0472">Membrane</keyword>
<dbReference type="SUPFAM" id="SSF49344">
    <property type="entry name" value="CBD9-like"/>
    <property type="match status" value="1"/>
</dbReference>
<dbReference type="EMBL" id="KQ964579">
    <property type="protein sequence ID" value="KXN68383.1"/>
    <property type="molecule type" value="Genomic_DNA"/>
</dbReference>
<evidence type="ECO:0000313" key="11">
    <source>
        <dbReference type="Proteomes" id="UP000070444"/>
    </source>
</evidence>
<evidence type="ECO:0000256" key="4">
    <source>
        <dbReference type="ARBA" id="ARBA00022982"/>
    </source>
</evidence>
<dbReference type="InterPro" id="IPR006593">
    <property type="entry name" value="Cyt_b561/ferric_Rdtase_TM"/>
</dbReference>